<keyword evidence="4" id="KW-1185">Reference proteome</keyword>
<sequence length="253" mass="29427">MYKNFQIGEKVQKYKGYNEAVIVSRSAQRLSLLVPVDMDQDQETKSEAKESKSVRDRYALLEKKYKKKVWEETLASGISCEENEVDLGMGEIVSLFYEADIEHERVAAEKKKKLEEEANQAAEMRQQSLESFGETRKRSESADSEGTSTKRKRSSGSDMVSYLSDKSERETELKKEELEIMQLQTVKDHELRENDMKLRKEAMEAAQNQNNSMINQLVELQRIQQQQFMQLMRQQQEQSSSMMVLLNKITSQK</sequence>
<evidence type="ECO:0000313" key="4">
    <source>
        <dbReference type="Proteomes" id="UP001152795"/>
    </source>
</evidence>
<reference evidence="3" key="1">
    <citation type="submission" date="2020-04" db="EMBL/GenBank/DDBJ databases">
        <authorList>
            <person name="Alioto T."/>
            <person name="Alioto T."/>
            <person name="Gomez Garrido J."/>
        </authorList>
    </citation>
    <scope>NUCLEOTIDE SEQUENCE</scope>
    <source>
        <strain evidence="3">A484AB</strain>
    </source>
</reference>
<comment type="caution">
    <text evidence="3">The sequence shown here is derived from an EMBL/GenBank/DDBJ whole genome shotgun (WGS) entry which is preliminary data.</text>
</comment>
<accession>A0A7D9LKQ5</accession>
<protein>
    <submittedName>
        <fullName evidence="3">Uncharacterized protein</fullName>
    </submittedName>
</protein>
<evidence type="ECO:0000313" key="3">
    <source>
        <dbReference type="EMBL" id="CAB4034850.1"/>
    </source>
</evidence>
<keyword evidence="1" id="KW-0175">Coiled coil</keyword>
<evidence type="ECO:0000256" key="2">
    <source>
        <dbReference type="SAM" id="MobiDB-lite"/>
    </source>
</evidence>
<feature type="coiled-coil region" evidence="1">
    <location>
        <begin position="173"/>
        <end position="223"/>
    </location>
</feature>
<feature type="region of interest" description="Disordered" evidence="2">
    <location>
        <begin position="117"/>
        <end position="173"/>
    </location>
</feature>
<dbReference type="EMBL" id="CACRXK020020474">
    <property type="protein sequence ID" value="CAB4034850.1"/>
    <property type="molecule type" value="Genomic_DNA"/>
</dbReference>
<dbReference type="AlphaFoldDB" id="A0A7D9LKQ5"/>
<dbReference type="PANTHER" id="PTHR33309">
    <property type="entry name" value="KERATIN, ULTRA HIGH-SULFUR MATRIX PROTEIN-LIKE"/>
    <property type="match status" value="1"/>
</dbReference>
<dbReference type="PANTHER" id="PTHR33309:SF1">
    <property type="entry name" value="MYB_SANT-LIKE DNA-BINDING DOMAIN-CONTAINING PROTEIN"/>
    <property type="match status" value="1"/>
</dbReference>
<dbReference type="Proteomes" id="UP001152795">
    <property type="component" value="Unassembled WGS sequence"/>
</dbReference>
<proteinExistence type="predicted"/>
<organism evidence="3 4">
    <name type="scientific">Paramuricea clavata</name>
    <name type="common">Red gorgonian</name>
    <name type="synonym">Violescent sea-whip</name>
    <dbReference type="NCBI Taxonomy" id="317549"/>
    <lineage>
        <taxon>Eukaryota</taxon>
        <taxon>Metazoa</taxon>
        <taxon>Cnidaria</taxon>
        <taxon>Anthozoa</taxon>
        <taxon>Octocorallia</taxon>
        <taxon>Malacalcyonacea</taxon>
        <taxon>Plexauridae</taxon>
        <taxon>Paramuricea</taxon>
    </lineage>
</organism>
<evidence type="ECO:0000256" key="1">
    <source>
        <dbReference type="SAM" id="Coils"/>
    </source>
</evidence>
<name>A0A7D9LKQ5_PARCT</name>
<gene>
    <name evidence="3" type="ORF">PACLA_8A036147</name>
</gene>